<keyword evidence="2" id="KW-0812">Transmembrane</keyword>
<accession>A0A656QGG3</accession>
<evidence type="ECO:0000313" key="4">
    <source>
        <dbReference type="Proteomes" id="UP000027451"/>
    </source>
</evidence>
<organism evidence="3 4">
    <name type="scientific">Caballeronia zhejiangensis</name>
    <dbReference type="NCBI Taxonomy" id="871203"/>
    <lineage>
        <taxon>Bacteria</taxon>
        <taxon>Pseudomonadati</taxon>
        <taxon>Pseudomonadota</taxon>
        <taxon>Betaproteobacteria</taxon>
        <taxon>Burkholderiales</taxon>
        <taxon>Burkholderiaceae</taxon>
        <taxon>Caballeronia</taxon>
    </lineage>
</organism>
<name>A0A656QGG3_9BURK</name>
<keyword evidence="2" id="KW-0472">Membrane</keyword>
<keyword evidence="2" id="KW-1133">Transmembrane helix</keyword>
<sequence>MASGSGDAAAIELMLFGTLKTDNQAKSQESMNYSRLGLLLAAIGVTGLSACTVMPTGPSVMALPGSTKTFDQFRADDNSCRQFALQQVGGVDANQAATNSAVGSAVVGTALGAAAGAAFGGGSGAAIGAGAGLLTGSAFGVGASQASGYNVQQRYDYAYLQCMYAAGDKVPVRGSTRMVQPSGGAYSTTPPPPPPPPGWQPPPGTY</sequence>
<comment type="caution">
    <text evidence="3">The sequence shown here is derived from an EMBL/GenBank/DDBJ whole genome shotgun (WGS) entry which is preliminary data.</text>
</comment>
<evidence type="ECO:0000313" key="3">
    <source>
        <dbReference type="EMBL" id="KDR29724.1"/>
    </source>
</evidence>
<feature type="compositionally biased region" description="Pro residues" evidence="1">
    <location>
        <begin position="189"/>
        <end position="206"/>
    </location>
</feature>
<gene>
    <name evidence="3" type="ORF">BG60_06535</name>
</gene>
<protein>
    <submittedName>
        <fullName evidence="3">Uncharacterized protein</fullName>
    </submittedName>
</protein>
<evidence type="ECO:0000256" key="2">
    <source>
        <dbReference type="SAM" id="Phobius"/>
    </source>
</evidence>
<dbReference type="EMBL" id="JFHD01000012">
    <property type="protein sequence ID" value="KDR29724.1"/>
    <property type="molecule type" value="Genomic_DNA"/>
</dbReference>
<proteinExistence type="predicted"/>
<reference evidence="3 4" key="1">
    <citation type="submission" date="2014-03" db="EMBL/GenBank/DDBJ databases">
        <title>Draft Genome Sequences of Four Burkholderia Strains.</title>
        <authorList>
            <person name="Liu X.Y."/>
            <person name="Li C.X."/>
            <person name="Xu J.H."/>
        </authorList>
    </citation>
    <scope>NUCLEOTIDE SEQUENCE [LARGE SCALE GENOMIC DNA]</scope>
    <source>
        <strain evidence="3 4">OP-1</strain>
    </source>
</reference>
<feature type="region of interest" description="Disordered" evidence="1">
    <location>
        <begin position="175"/>
        <end position="206"/>
    </location>
</feature>
<keyword evidence="4" id="KW-1185">Reference proteome</keyword>
<dbReference type="AlphaFoldDB" id="A0A656QGG3"/>
<feature type="transmembrane region" description="Helical" evidence="2">
    <location>
        <begin position="36"/>
        <end position="57"/>
    </location>
</feature>
<dbReference type="Proteomes" id="UP000027451">
    <property type="component" value="Unassembled WGS sequence"/>
</dbReference>
<evidence type="ECO:0000256" key="1">
    <source>
        <dbReference type="SAM" id="MobiDB-lite"/>
    </source>
</evidence>